<reference evidence="2" key="1">
    <citation type="submission" date="2015-12" db="EMBL/GenBank/DDBJ databases">
        <authorList>
            <person name="Lodha T.D."/>
            <person name="Chintalapati S."/>
            <person name="Chintalapati V.R."/>
            <person name="Sravanthi T."/>
        </authorList>
    </citation>
    <scope>NUCLEOTIDE SEQUENCE [LARGE SCALE GENOMIC DNA]</scope>
    <source>
        <strain evidence="2">JC133</strain>
    </source>
</reference>
<evidence type="ECO:0000313" key="2">
    <source>
        <dbReference type="Proteomes" id="UP000237350"/>
    </source>
</evidence>
<dbReference type="PROSITE" id="PS51257">
    <property type="entry name" value="PROKAR_LIPOPROTEIN"/>
    <property type="match status" value="1"/>
</dbReference>
<comment type="caution">
    <text evidence="1">The sequence shown here is derived from an EMBL/GenBank/DDBJ whole genome shotgun (WGS) entry which is preliminary data.</text>
</comment>
<dbReference type="EMBL" id="LPWH01000122">
    <property type="protein sequence ID" value="POQ98565.1"/>
    <property type="molecule type" value="Genomic_DNA"/>
</dbReference>
<dbReference type="Proteomes" id="UP000237350">
    <property type="component" value="Unassembled WGS sequence"/>
</dbReference>
<dbReference type="RefSeq" id="WP_103681158.1">
    <property type="nucleotide sequence ID" value="NZ_LPWH01000122.1"/>
</dbReference>
<dbReference type="AlphaFoldDB" id="A0A2S4JGG9"/>
<protein>
    <submittedName>
        <fullName evidence="1">Uncharacterized protein</fullName>
    </submittedName>
</protein>
<sequence length="109" mass="12171">MKQKSVPGRIAAVSVRLCCVLVLAGGLAGCLAGRPSMNRLIGNVNSGFHHAHRINQTGSLGDLLGRLDQIRGDLQKIHSRREELGDTQRRQLNDLLVENRYFGFEEFRF</sequence>
<accession>A0A2S4JGG9</accession>
<organism evidence="1 2">
    <name type="scientific">Alkalispirochaeta sphaeroplastigenens</name>
    <dbReference type="NCBI Taxonomy" id="1187066"/>
    <lineage>
        <taxon>Bacteria</taxon>
        <taxon>Pseudomonadati</taxon>
        <taxon>Spirochaetota</taxon>
        <taxon>Spirochaetia</taxon>
        <taxon>Spirochaetales</taxon>
        <taxon>Spirochaetaceae</taxon>
        <taxon>Alkalispirochaeta</taxon>
    </lineage>
</organism>
<keyword evidence="2" id="KW-1185">Reference proteome</keyword>
<name>A0A2S4JGG9_9SPIO</name>
<proteinExistence type="predicted"/>
<evidence type="ECO:0000313" key="1">
    <source>
        <dbReference type="EMBL" id="POQ98565.1"/>
    </source>
</evidence>
<gene>
    <name evidence="1" type="ORF">AU468_13355</name>
</gene>